<protein>
    <submittedName>
        <fullName evidence="1">Uncharacterized protein</fullName>
    </submittedName>
</protein>
<reference evidence="1 2" key="1">
    <citation type="submission" date="2024-01" db="EMBL/GenBank/DDBJ databases">
        <title>Genome insights into Plantactinospora sonchi sp. nov.</title>
        <authorList>
            <person name="Wang L."/>
        </authorList>
    </citation>
    <scope>NUCLEOTIDE SEQUENCE [LARGE SCALE GENOMIC DNA]</scope>
    <source>
        <strain evidence="1 2">NEAU-QY2</strain>
    </source>
</reference>
<dbReference type="EMBL" id="JAZGQK010000006">
    <property type="protein sequence ID" value="MEE6258523.1"/>
    <property type="molecule type" value="Genomic_DNA"/>
</dbReference>
<proteinExistence type="predicted"/>
<organism evidence="1 2">
    <name type="scientific">Plantactinospora sonchi</name>
    <dbReference type="NCBI Taxonomy" id="1544735"/>
    <lineage>
        <taxon>Bacteria</taxon>
        <taxon>Bacillati</taxon>
        <taxon>Actinomycetota</taxon>
        <taxon>Actinomycetes</taxon>
        <taxon>Micromonosporales</taxon>
        <taxon>Micromonosporaceae</taxon>
        <taxon>Plantactinospora</taxon>
    </lineage>
</organism>
<dbReference type="Proteomes" id="UP001332243">
    <property type="component" value="Unassembled WGS sequence"/>
</dbReference>
<dbReference type="SUPFAM" id="SSF50969">
    <property type="entry name" value="YVTN repeat-like/Quinoprotein amine dehydrogenase"/>
    <property type="match status" value="1"/>
</dbReference>
<gene>
    <name evidence="1" type="ORF">V1633_08470</name>
</gene>
<dbReference type="InterPro" id="IPR011044">
    <property type="entry name" value="Quino_amine_DH_bsu"/>
</dbReference>
<dbReference type="InterPro" id="IPR015943">
    <property type="entry name" value="WD40/YVTN_repeat-like_dom_sf"/>
</dbReference>
<dbReference type="SUPFAM" id="SSF63829">
    <property type="entry name" value="Calcium-dependent phosphotriesterase"/>
    <property type="match status" value="1"/>
</dbReference>
<name>A0ABU7RPW7_9ACTN</name>
<dbReference type="PROSITE" id="PS51318">
    <property type="entry name" value="TAT"/>
    <property type="match status" value="1"/>
</dbReference>
<dbReference type="PROSITE" id="PS51257">
    <property type="entry name" value="PROKAR_LIPOPROTEIN"/>
    <property type="match status" value="1"/>
</dbReference>
<dbReference type="InterPro" id="IPR006311">
    <property type="entry name" value="TAT_signal"/>
</dbReference>
<keyword evidence="2" id="KW-1185">Reference proteome</keyword>
<evidence type="ECO:0000313" key="2">
    <source>
        <dbReference type="Proteomes" id="UP001332243"/>
    </source>
</evidence>
<sequence length="434" mass="45308">MTTRREMLRLVGGMAGAGAVLTVAGCRRQPAAQGDKGRAGGAADDVLVVETTGGALAVINAVDGRILVEPAPAVLSGDTRRLVRADRTAAGAVTRLTSHRLPDGAVVSGGNVTGELAVRATSANGELVALATDAGPGHDPYRPGPRERTTIVVADGAGQRRRLELPGNLEPEAFDLSGEVLFVLDYLPPTAPDRYRVRVVDLASGELQALVTRTKSAIPPGAEEEMRGEGRQAVHDQQRQRLFTLYTHQPEHVHTRDRIGGARPDAPHVHAFVHTLTLAERWAFCVDLPAPFGERAAAGHAIVLSPDSSVLYVVDTGSGTLAAIDPEQLLVSRTVRFEPPAGSATGAAAFAAFAGAKTLLVGAGREVVRVVDEGTAGRWSTPAEVRGLAGSADGTRAYVGQPDALLVVDPSSGAVRQRIDVPGLTAVRRLVTDD</sequence>
<accession>A0ABU7RPW7</accession>
<comment type="caution">
    <text evidence="1">The sequence shown here is derived from an EMBL/GenBank/DDBJ whole genome shotgun (WGS) entry which is preliminary data.</text>
</comment>
<evidence type="ECO:0000313" key="1">
    <source>
        <dbReference type="EMBL" id="MEE6258523.1"/>
    </source>
</evidence>
<dbReference type="RefSeq" id="WP_331213627.1">
    <property type="nucleotide sequence ID" value="NZ_JAZGQK010000006.1"/>
</dbReference>
<dbReference type="Gene3D" id="2.130.10.10">
    <property type="entry name" value="YVTN repeat-like/Quinoprotein amine dehydrogenase"/>
    <property type="match status" value="1"/>
</dbReference>